<feature type="region of interest" description="Disordered" evidence="2">
    <location>
        <begin position="148"/>
        <end position="308"/>
    </location>
</feature>
<proteinExistence type="predicted"/>
<dbReference type="InterPro" id="IPR016024">
    <property type="entry name" value="ARM-type_fold"/>
</dbReference>
<dbReference type="InterPro" id="IPR023231">
    <property type="entry name" value="GSKIP_dom_sf"/>
</dbReference>
<dbReference type="InterPro" id="IPR058678">
    <property type="entry name" value="ARM_PUB"/>
</dbReference>
<dbReference type="SUPFAM" id="SSF48371">
    <property type="entry name" value="ARM repeat"/>
    <property type="match status" value="2"/>
</dbReference>
<dbReference type="PANTHER" id="PTHR46241">
    <property type="entry name" value="ARMADILLO REPEAT-CONTAINING PROTEIN 4 ARMC4"/>
    <property type="match status" value="1"/>
</dbReference>
<keyword evidence="5" id="KW-1185">Reference proteome</keyword>
<dbReference type="OrthoDB" id="7537227at2759"/>
<dbReference type="PROSITE" id="PS50176">
    <property type="entry name" value="ARM_REPEAT"/>
    <property type="match status" value="5"/>
</dbReference>
<feature type="compositionally biased region" description="Basic and acidic residues" evidence="2">
    <location>
        <begin position="286"/>
        <end position="303"/>
    </location>
</feature>
<dbReference type="PANTHER" id="PTHR46241:SF1">
    <property type="entry name" value="OUTER DYNEIN ARM-DOCKING COMPLEX SUBUNIT 2"/>
    <property type="match status" value="1"/>
</dbReference>
<evidence type="ECO:0000313" key="5">
    <source>
        <dbReference type="Proteomes" id="UP000054350"/>
    </source>
</evidence>
<dbReference type="STRING" id="578462.A0A0L0RVH3"/>
<organism evidence="4 5">
    <name type="scientific">Allomyces macrogynus (strain ATCC 38327)</name>
    <name type="common">Allomyces javanicus var. macrogynus</name>
    <dbReference type="NCBI Taxonomy" id="578462"/>
    <lineage>
        <taxon>Eukaryota</taxon>
        <taxon>Fungi</taxon>
        <taxon>Fungi incertae sedis</taxon>
        <taxon>Blastocladiomycota</taxon>
        <taxon>Blastocladiomycetes</taxon>
        <taxon>Blastocladiales</taxon>
        <taxon>Blastocladiaceae</taxon>
        <taxon>Allomyces</taxon>
    </lineage>
</organism>
<evidence type="ECO:0000256" key="1">
    <source>
        <dbReference type="PROSITE-ProRule" id="PRU00259"/>
    </source>
</evidence>
<name>A0A0L0RVH3_ALLM3</name>
<evidence type="ECO:0000256" key="2">
    <source>
        <dbReference type="SAM" id="MobiDB-lite"/>
    </source>
</evidence>
<dbReference type="SMART" id="SM00185">
    <property type="entry name" value="ARM"/>
    <property type="match status" value="13"/>
</dbReference>
<feature type="repeat" description="ARM" evidence="1">
    <location>
        <begin position="811"/>
        <end position="844"/>
    </location>
</feature>
<dbReference type="InterPro" id="IPR000225">
    <property type="entry name" value="Armadillo"/>
</dbReference>
<dbReference type="AlphaFoldDB" id="A0A0L0RVH3"/>
<feature type="compositionally biased region" description="Low complexity" evidence="2">
    <location>
        <begin position="155"/>
        <end position="189"/>
    </location>
</feature>
<dbReference type="SUPFAM" id="SSF103107">
    <property type="entry name" value="Hypothetical protein c14orf129, hspc210"/>
    <property type="match status" value="1"/>
</dbReference>
<dbReference type="Pfam" id="PF25598">
    <property type="entry name" value="ARM_PUB"/>
    <property type="match status" value="1"/>
</dbReference>
<reference evidence="5" key="2">
    <citation type="submission" date="2009-11" db="EMBL/GenBank/DDBJ databases">
        <title>The Genome Sequence of Allomyces macrogynus strain ATCC 38327.</title>
        <authorList>
            <consortium name="The Broad Institute Genome Sequencing Platform"/>
            <person name="Russ C."/>
            <person name="Cuomo C."/>
            <person name="Shea T."/>
            <person name="Young S.K."/>
            <person name="Zeng Q."/>
            <person name="Koehrsen M."/>
            <person name="Haas B."/>
            <person name="Borodovsky M."/>
            <person name="Guigo R."/>
            <person name="Alvarado L."/>
            <person name="Berlin A."/>
            <person name="Borenstein D."/>
            <person name="Chen Z."/>
            <person name="Engels R."/>
            <person name="Freedman E."/>
            <person name="Gellesch M."/>
            <person name="Goldberg J."/>
            <person name="Griggs A."/>
            <person name="Gujja S."/>
            <person name="Heiman D."/>
            <person name="Hepburn T."/>
            <person name="Howarth C."/>
            <person name="Jen D."/>
            <person name="Larson L."/>
            <person name="Lewis B."/>
            <person name="Mehta T."/>
            <person name="Park D."/>
            <person name="Pearson M."/>
            <person name="Roberts A."/>
            <person name="Saif S."/>
            <person name="Shenoy N."/>
            <person name="Sisk P."/>
            <person name="Stolte C."/>
            <person name="Sykes S."/>
            <person name="Walk T."/>
            <person name="White J."/>
            <person name="Yandava C."/>
            <person name="Burger G."/>
            <person name="Gray M.W."/>
            <person name="Holland P.W.H."/>
            <person name="King N."/>
            <person name="Lang F.B.F."/>
            <person name="Roger A.J."/>
            <person name="Ruiz-Trillo I."/>
            <person name="Lander E."/>
            <person name="Nusbaum C."/>
        </authorList>
    </citation>
    <scope>NUCLEOTIDE SEQUENCE [LARGE SCALE GENOMIC DNA]</scope>
    <source>
        <strain evidence="5">ATCC 38327</strain>
    </source>
</reference>
<gene>
    <name evidence="4" type="ORF">AMAG_00294</name>
</gene>
<dbReference type="Pfam" id="PF00514">
    <property type="entry name" value="Arm"/>
    <property type="match status" value="1"/>
</dbReference>
<accession>A0A0L0RVH3</accession>
<feature type="repeat" description="ARM" evidence="1">
    <location>
        <begin position="480"/>
        <end position="522"/>
    </location>
</feature>
<dbReference type="Gene3D" id="1.25.10.10">
    <property type="entry name" value="Leucine-rich Repeat Variant"/>
    <property type="match status" value="3"/>
</dbReference>
<feature type="repeat" description="ARM" evidence="1">
    <location>
        <begin position="604"/>
        <end position="646"/>
    </location>
</feature>
<feature type="compositionally biased region" description="Low complexity" evidence="2">
    <location>
        <begin position="263"/>
        <end position="273"/>
    </location>
</feature>
<dbReference type="InterPro" id="IPR011989">
    <property type="entry name" value="ARM-like"/>
</dbReference>
<feature type="domain" description="U-box" evidence="3">
    <location>
        <begin position="467"/>
        <end position="651"/>
    </location>
</feature>
<feature type="repeat" description="ARM" evidence="1">
    <location>
        <begin position="434"/>
        <end position="481"/>
    </location>
</feature>
<protein>
    <recommendedName>
        <fullName evidence="3">U-box domain-containing protein</fullName>
    </recommendedName>
</protein>
<dbReference type="VEuPathDB" id="FungiDB:AMAG_00294"/>
<dbReference type="eggNOG" id="KOG0167">
    <property type="taxonomic scope" value="Eukaryota"/>
</dbReference>
<reference evidence="4 5" key="1">
    <citation type="submission" date="2009-11" db="EMBL/GenBank/DDBJ databases">
        <title>Annotation of Allomyces macrogynus ATCC 38327.</title>
        <authorList>
            <consortium name="The Broad Institute Genome Sequencing Platform"/>
            <person name="Russ C."/>
            <person name="Cuomo C."/>
            <person name="Burger G."/>
            <person name="Gray M.W."/>
            <person name="Holland P.W.H."/>
            <person name="King N."/>
            <person name="Lang F.B.F."/>
            <person name="Roger A.J."/>
            <person name="Ruiz-Trillo I."/>
            <person name="Young S.K."/>
            <person name="Zeng Q."/>
            <person name="Gargeya S."/>
            <person name="Fitzgerald M."/>
            <person name="Haas B."/>
            <person name="Abouelleil A."/>
            <person name="Alvarado L."/>
            <person name="Arachchi H.M."/>
            <person name="Berlin A."/>
            <person name="Chapman S.B."/>
            <person name="Gearin G."/>
            <person name="Goldberg J."/>
            <person name="Griggs A."/>
            <person name="Gujja S."/>
            <person name="Hansen M."/>
            <person name="Heiman D."/>
            <person name="Howarth C."/>
            <person name="Larimer J."/>
            <person name="Lui A."/>
            <person name="MacDonald P.J.P."/>
            <person name="McCowen C."/>
            <person name="Montmayeur A."/>
            <person name="Murphy C."/>
            <person name="Neiman D."/>
            <person name="Pearson M."/>
            <person name="Priest M."/>
            <person name="Roberts A."/>
            <person name="Saif S."/>
            <person name="Shea T."/>
            <person name="Sisk P."/>
            <person name="Stolte C."/>
            <person name="Sykes S."/>
            <person name="Wortman J."/>
            <person name="Nusbaum C."/>
            <person name="Birren B."/>
        </authorList>
    </citation>
    <scope>NUCLEOTIDE SEQUENCE [LARGE SCALE GENOMIC DNA]</scope>
    <source>
        <strain evidence="4 5">ATCC 38327</strain>
    </source>
</reference>
<sequence>MTDVEALARENEELRARLKQAECLTMDKVKVDLWSAQCVCGRDPERAALKWADWESDYTFQNGVKAPDWRHQLGELGYLVVKPFDVDTFLVTASTHGYFVNKGYHANEAGTPEINYDSASSTFPSLFLLLRDRSPHFAAFLQQSLREELDPPVGSTTSSPSKPASANGPGKDGGAAADAAEGADVAPNATAHASDSKGNHNDEEDPAEKRRTAYLKRKREKKAAANNTKPAEPSNKWKQITPDMGAEIRKKKREPSPVRKSPRSPASPRSPLKGRATRMYMEDSGDESHDTSEEEMQDKRQDSEVPPEQWQIQKLVKYLKAGNQTATIIAICSLRDYDLLNENNQLAIRNVGGLEILVNLLDTDDPKCKIGSLSILNNISNNFVIRKAISELDGMRPLVDLLQDHHVEVKCLAAETIPNCAKYAKNRRMVRKYGGIRSLVRLLVTDPANPDGERIAISGALALSTCSKSQKNKEAIRVAGSIPLLANLLKSPNEKLLIPVVGILQECASDEQYRIAIRSSGMIKFLVDNLASKNEKLQAHSASAIFKCAEDAETRTLVRQFNGLTPLVALLDNTGNKELLAAATGAIWKTAQDIANVDAFNKLNTIKKLVGLIDNQPEDVLVNVVGALAACAKAPEGRQAIRESGGITPLVGLLKGTNQALLVNVTTAIGASALDADSMSIIDRLDGVRLLWSLLKSPNPAVQASAAWAICPCIENAKDAGEMVRSFVGGLELIVSLLKSDNTEVLASVCAAIANISKDEENLAVITDHGVVPMLAKLTTTRHDRLRKHLSEAIARCCHWGNNRIAFGSAHAVAPLVKYLKSPDPEVHRSTARALHQLSMDPDNCVTMHEHGVVQLLLSMVGSSDTVLQEAAAGTIGNIRRLALASEKARRK</sequence>
<evidence type="ECO:0000259" key="3">
    <source>
        <dbReference type="Pfam" id="PF25598"/>
    </source>
</evidence>
<dbReference type="Proteomes" id="UP000054350">
    <property type="component" value="Unassembled WGS sequence"/>
</dbReference>
<feature type="repeat" description="ARM" evidence="1">
    <location>
        <begin position="729"/>
        <end position="771"/>
    </location>
</feature>
<dbReference type="EMBL" id="GG745328">
    <property type="protein sequence ID" value="KNE54313.1"/>
    <property type="molecule type" value="Genomic_DNA"/>
</dbReference>
<feature type="compositionally biased region" description="Basic and acidic residues" evidence="2">
    <location>
        <begin position="194"/>
        <end position="211"/>
    </location>
</feature>
<evidence type="ECO:0000313" key="4">
    <source>
        <dbReference type="EMBL" id="KNE54313.1"/>
    </source>
</evidence>
<feature type="compositionally biased region" description="Basic residues" evidence="2">
    <location>
        <begin position="212"/>
        <end position="221"/>
    </location>
</feature>